<dbReference type="VEuPathDB" id="TriTrypDB:Tb927.11.3320"/>
<feature type="transmembrane region" description="Helical" evidence="4">
    <location>
        <begin position="12"/>
        <end position="37"/>
    </location>
</feature>
<dbReference type="AlphaFoldDB" id="Q386H9"/>
<dbReference type="eggNOG" id="KOG3886">
    <property type="taxonomic scope" value="Eukaryota"/>
</dbReference>
<dbReference type="GO" id="GO:0005634">
    <property type="term" value="C:nucleus"/>
    <property type="evidence" value="ECO:0000318"/>
    <property type="project" value="GO_Central"/>
</dbReference>
<dbReference type="PANTHER" id="PTHR11259">
    <property type="entry name" value="RAS-RELATED GTP BINDING RAG/GTR YEAST"/>
    <property type="match status" value="1"/>
</dbReference>
<dbReference type="Pfam" id="PF04670">
    <property type="entry name" value="Gtr1_RagA"/>
    <property type="match status" value="1"/>
</dbReference>
<name>Q386H9_TRYB2</name>
<dbReference type="GO" id="GO:0010507">
    <property type="term" value="P:negative regulation of autophagy"/>
    <property type="evidence" value="ECO:0000318"/>
    <property type="project" value="GO_Central"/>
</dbReference>
<dbReference type="GO" id="GO:0009267">
    <property type="term" value="P:cellular response to starvation"/>
    <property type="evidence" value="ECO:0000318"/>
    <property type="project" value="GO_Central"/>
</dbReference>
<dbReference type="FunFam" id="3.30.450.190:FF:000016">
    <property type="entry name" value="Putative ras-like small GTPases"/>
    <property type="match status" value="1"/>
</dbReference>
<keyword evidence="4" id="KW-0812">Transmembrane</keyword>
<keyword evidence="4" id="KW-0472">Membrane</keyword>
<dbReference type="Gene3D" id="3.30.450.190">
    <property type="match status" value="1"/>
</dbReference>
<dbReference type="KEGG" id="tbr:Tb11.02.0820"/>
<reference evidence="5 6" key="1">
    <citation type="journal article" date="2005" name="Science">
        <title>Comparative genomics of trypanosomatid parasitic protozoa.</title>
        <authorList>
            <person name="El-Sayed N.M."/>
            <person name="Myler P.J."/>
            <person name="Blandin G."/>
            <person name="Berriman M."/>
            <person name="Crabtree J."/>
            <person name="Aggarwal G."/>
            <person name="Caler E."/>
            <person name="Renauld H."/>
            <person name="Worthey E.A."/>
            <person name="Hertz-Fowler C."/>
            <person name="Ghedin E."/>
            <person name="Peacock C."/>
            <person name="Bartholomeu D.C."/>
            <person name="Haas B.J."/>
            <person name="Tran A.N."/>
            <person name="Wortman J.R."/>
            <person name="Alsmark U.C."/>
            <person name="Angiuoli S."/>
            <person name="Anupama A."/>
            <person name="Badger J."/>
            <person name="Bringaud F."/>
            <person name="Cadag E."/>
            <person name="Carlton J.M."/>
            <person name="Cerqueira G.C."/>
            <person name="Creasy T."/>
            <person name="Delcher A.L."/>
            <person name="Djikeng A."/>
            <person name="Embley T.M."/>
            <person name="Hauser C."/>
            <person name="Ivens A.C."/>
            <person name="Kummerfeld S.K."/>
            <person name="Pereira-Leal J.B."/>
            <person name="Nilsson D."/>
            <person name="Peterson J."/>
            <person name="Salzberg S.L."/>
            <person name="Shallom J."/>
            <person name="Silva J.C."/>
            <person name="Sundaram J."/>
            <person name="Westenberger S."/>
            <person name="White O."/>
            <person name="Melville S.E."/>
            <person name="Donelson J.E."/>
            <person name="Andersson B."/>
            <person name="Stuart K.D."/>
            <person name="Hall N."/>
        </authorList>
    </citation>
    <scope>NUCLEOTIDE SEQUENCE [LARGE SCALE GENOMIC DNA]</scope>
    <source>
        <strain evidence="5 6">927/4 GUTat10.1</strain>
    </source>
</reference>
<keyword evidence="3" id="KW-0342">GTP-binding</keyword>
<dbReference type="InterPro" id="IPR027417">
    <property type="entry name" value="P-loop_NTPase"/>
</dbReference>
<keyword evidence="6" id="KW-1185">Reference proteome</keyword>
<keyword evidence="4" id="KW-1133">Transmembrane helix</keyword>
<evidence type="ECO:0000313" key="5">
    <source>
        <dbReference type="EMBL" id="EAN79302.1"/>
    </source>
</evidence>
<sequence>MLICYSLLFDRFVCLFVCFSLFPVSSFVFPFPILLFISEIIFELLLANPVKLMHEQIQKLLLMGPARAGKTSMRSIIFDNYLPRDTLRLAITISHEESRVRLLNNMYVNLWDCGGQQQYVAEYLNRQRECIFRNVGVLLFVFDISSMSREESDVFGGKTSEQNLRDTFQYFREAVQHVRTYSPQAKVFVLLHKMDVIQQKLRSSIFESRKREILKEVENVGGSGGDVQFFATSIYDDTLYLAYSNIVRSLIPHCDVLTRAMEKLLVSCNASEVALYERGTFLCLTYVSKIDAAAADNGSLIAEDDGSNRGDRCSGTESRTTKVSETVKHFKLSCMNNATSLEGYQMTTTTFTALLHPFTSCTYVLIFSEDTSVNVELHRINVLSARWNFEQFLLSGDSIAEEMRKVL</sequence>
<dbReference type="Proteomes" id="UP000008524">
    <property type="component" value="Chromosome 11"/>
</dbReference>
<dbReference type="STRING" id="185431.Q386H9"/>
<evidence type="ECO:0000256" key="3">
    <source>
        <dbReference type="ARBA" id="ARBA00023134"/>
    </source>
</evidence>
<comment type="similarity">
    <text evidence="1">Belongs to the GTR/RAG GTP-binding protein family.</text>
</comment>
<dbReference type="GO" id="GO:0003924">
    <property type="term" value="F:GTPase activity"/>
    <property type="evidence" value="ECO:0000318"/>
    <property type="project" value="GO_Central"/>
</dbReference>
<evidence type="ECO:0000256" key="1">
    <source>
        <dbReference type="ARBA" id="ARBA00007756"/>
    </source>
</evidence>
<dbReference type="GeneID" id="3664173"/>
<dbReference type="SUPFAM" id="SSF52540">
    <property type="entry name" value="P-loop containing nucleoside triphosphate hydrolases"/>
    <property type="match status" value="1"/>
</dbReference>
<dbReference type="InParanoid" id="Q386H9"/>
<dbReference type="GO" id="GO:1904263">
    <property type="term" value="P:positive regulation of TORC1 signaling"/>
    <property type="evidence" value="ECO:0000318"/>
    <property type="project" value="GO_Central"/>
</dbReference>
<dbReference type="EMBL" id="CH464491">
    <property type="protein sequence ID" value="EAN79302.1"/>
    <property type="molecule type" value="Genomic_DNA"/>
</dbReference>
<gene>
    <name evidence="5" type="ORF">Tb11.02.0820</name>
</gene>
<accession>Q386H9</accession>
<dbReference type="GO" id="GO:1990131">
    <property type="term" value="C:Gtr1-Gtr2 GTPase complex"/>
    <property type="evidence" value="ECO:0000318"/>
    <property type="project" value="GO_Central"/>
</dbReference>
<dbReference type="PaxDb" id="5691-EAN79302"/>
<dbReference type="RefSeq" id="XP_828414.1">
    <property type="nucleotide sequence ID" value="XM_823321.1"/>
</dbReference>
<evidence type="ECO:0000256" key="4">
    <source>
        <dbReference type="SAM" id="Phobius"/>
    </source>
</evidence>
<evidence type="ECO:0000313" key="6">
    <source>
        <dbReference type="Proteomes" id="UP000008524"/>
    </source>
</evidence>
<dbReference type="Gene3D" id="3.40.50.300">
    <property type="entry name" value="P-loop containing nucleotide triphosphate hydrolases"/>
    <property type="match status" value="1"/>
</dbReference>
<organism evidence="5 6">
    <name type="scientific">Trypanosoma brucei brucei (strain 927/4 GUTat10.1)</name>
    <dbReference type="NCBI Taxonomy" id="185431"/>
    <lineage>
        <taxon>Eukaryota</taxon>
        <taxon>Discoba</taxon>
        <taxon>Euglenozoa</taxon>
        <taxon>Kinetoplastea</taxon>
        <taxon>Metakinetoplastina</taxon>
        <taxon>Trypanosomatida</taxon>
        <taxon>Trypanosomatidae</taxon>
        <taxon>Trypanosoma</taxon>
    </lineage>
</organism>
<dbReference type="GO" id="GO:0005764">
    <property type="term" value="C:lysosome"/>
    <property type="evidence" value="ECO:0000318"/>
    <property type="project" value="GO_Central"/>
</dbReference>
<dbReference type="OrthoDB" id="10020193at2759"/>
<protein>
    <submittedName>
        <fullName evidence="5">Ras-family member, GTP-binding protein, putative</fullName>
    </submittedName>
</protein>
<keyword evidence="2" id="KW-0547">Nucleotide-binding</keyword>
<dbReference type="GO" id="GO:0005525">
    <property type="term" value="F:GTP binding"/>
    <property type="evidence" value="ECO:0000255"/>
    <property type="project" value="GeneDB"/>
</dbReference>
<reference evidence="5 6" key="2">
    <citation type="journal article" date="2005" name="Science">
        <title>The genome of the African trypanosome Trypanosoma brucei.</title>
        <authorList>
            <person name="Berriman M."/>
            <person name="Ghedin E."/>
            <person name="Hertz-Fowler C."/>
            <person name="Blandin G."/>
            <person name="Renauld H."/>
            <person name="Bartholomeu D.C."/>
            <person name="Lennard N.J."/>
            <person name="Caler E."/>
            <person name="Hamlin N.E."/>
            <person name="Haas B."/>
            <person name="Bohme U."/>
            <person name="Hannick L."/>
            <person name="Aslett M.A."/>
            <person name="Shallom J."/>
            <person name="Marcello L."/>
            <person name="Hou L."/>
            <person name="Wickstead B."/>
            <person name="Alsmark U.C."/>
            <person name="Arrowsmith C."/>
            <person name="Atkin R.J."/>
            <person name="Barron A.J."/>
            <person name="Bringaud F."/>
            <person name="Brooks K."/>
            <person name="Carrington M."/>
            <person name="Cherevach I."/>
            <person name="Chillingworth T.J."/>
            <person name="Churcher C."/>
            <person name="Clark L.N."/>
            <person name="Corton C.H."/>
            <person name="Cronin A."/>
            <person name="Davies R.M."/>
            <person name="Doggett J."/>
            <person name="Djikeng A."/>
            <person name="Feldblyum T."/>
            <person name="Field M.C."/>
            <person name="Fraser A."/>
            <person name="Goodhead I."/>
            <person name="Hance Z."/>
            <person name="Harper D."/>
            <person name="Harris B.R."/>
            <person name="Hauser H."/>
            <person name="Hostetler J."/>
            <person name="Ivens A."/>
            <person name="Jagels K."/>
            <person name="Johnson D."/>
            <person name="Johnson J."/>
            <person name="Jones K."/>
            <person name="Kerhornou A.X."/>
            <person name="Koo H."/>
            <person name="Larke N."/>
            <person name="Landfear S."/>
            <person name="Larkin C."/>
            <person name="Leech V."/>
            <person name="Line A."/>
            <person name="Lord A."/>
            <person name="Macleod A."/>
            <person name="Mooney P.J."/>
            <person name="Moule S."/>
            <person name="Martin D.M."/>
            <person name="Morgan G.W."/>
            <person name="Mungall K."/>
            <person name="Norbertczak H."/>
            <person name="Ormond D."/>
            <person name="Pai G."/>
            <person name="Peacock C.S."/>
            <person name="Peterson J."/>
            <person name="Quail M.A."/>
            <person name="Rabbinowitsch E."/>
            <person name="Rajandream M.A."/>
            <person name="Reitter C."/>
            <person name="Salzberg S.L."/>
            <person name="Sanders M."/>
            <person name="Schobel S."/>
            <person name="Sharp S."/>
            <person name="Simmonds M."/>
            <person name="Simpson A.J."/>
            <person name="Tallon L."/>
            <person name="Turner C.M."/>
            <person name="Tait A."/>
            <person name="Tivey A.R."/>
            <person name="Van Aken S."/>
            <person name="Walker D."/>
            <person name="Wanless D."/>
            <person name="Wang S."/>
            <person name="White B."/>
            <person name="White O."/>
            <person name="Whitehead S."/>
            <person name="Woodward J."/>
            <person name="Wortman J."/>
            <person name="Adams M.D."/>
            <person name="Embley T.M."/>
            <person name="Gull K."/>
            <person name="Ullu E."/>
            <person name="Barry J.D."/>
            <person name="Fairlamb A.H."/>
            <person name="Opperdoes F."/>
            <person name="Barrell B.G."/>
            <person name="Donelson J.E."/>
            <person name="Hall N."/>
            <person name="Fraser C.M."/>
            <person name="Melville S.E."/>
            <person name="El-Sayed N.M."/>
        </authorList>
    </citation>
    <scope>NUCLEOTIDE SEQUENCE [LARGE SCALE GENOMIC DNA]</scope>
    <source>
        <strain evidence="5 6">927/4 GUTat10.1</strain>
    </source>
</reference>
<evidence type="ECO:0000256" key="2">
    <source>
        <dbReference type="ARBA" id="ARBA00022741"/>
    </source>
</evidence>
<dbReference type="FunCoup" id="Q386H9">
    <property type="interactions" value="105"/>
</dbReference>
<proteinExistence type="inferred from homology"/>
<dbReference type="PANTHER" id="PTHR11259:SF1">
    <property type="entry name" value="RAS-RELATED GTP-BINDING PROTEIN"/>
    <property type="match status" value="1"/>
</dbReference>
<dbReference type="InterPro" id="IPR006762">
    <property type="entry name" value="Gtr1_RagA"/>
</dbReference>